<reference evidence="3" key="1">
    <citation type="journal article" date="2011" name="Nat. Biotechnol.">
        <title>The genomic sequence of the Chinese hamster ovary (CHO)-K1 cell line.</title>
        <authorList>
            <person name="Xu X."/>
            <person name="Nagarajan H."/>
            <person name="Lewis N.E."/>
            <person name="Pan S."/>
            <person name="Cai Z."/>
            <person name="Liu X."/>
            <person name="Chen W."/>
            <person name="Xie M."/>
            <person name="Wang W."/>
            <person name="Hammond S."/>
            <person name="Andersen M.R."/>
            <person name="Neff N."/>
            <person name="Passarelli B."/>
            <person name="Koh W."/>
            <person name="Fan H.C."/>
            <person name="Wang J."/>
            <person name="Gui Y."/>
            <person name="Lee K.H."/>
            <person name="Betenbaugh M.J."/>
            <person name="Quake S.R."/>
            <person name="Famili I."/>
            <person name="Palsson B.O."/>
            <person name="Wang J."/>
        </authorList>
    </citation>
    <scope>NUCLEOTIDE SEQUENCE [LARGE SCALE GENOMIC DNA]</scope>
    <source>
        <strain evidence="3">CHO K1 cell line</strain>
    </source>
</reference>
<evidence type="ECO:0000256" key="1">
    <source>
        <dbReference type="SAM" id="SignalP"/>
    </source>
</evidence>
<protein>
    <submittedName>
        <fullName evidence="2">Uncharacterized protein</fullName>
    </submittedName>
</protein>
<evidence type="ECO:0000313" key="2">
    <source>
        <dbReference type="EMBL" id="EGW05722.1"/>
    </source>
</evidence>
<feature type="chain" id="PRO_5003444916" evidence="1">
    <location>
        <begin position="21"/>
        <end position="58"/>
    </location>
</feature>
<dbReference type="InParanoid" id="G3I5S8"/>
<evidence type="ECO:0000313" key="3">
    <source>
        <dbReference type="Proteomes" id="UP000001075"/>
    </source>
</evidence>
<sequence>MTSPAVLPHWLSLLSQPGVFLPCLQLSITQQVCDGGESMGARGQLHSTFRDPVVCATL</sequence>
<dbReference type="Proteomes" id="UP000001075">
    <property type="component" value="Unassembled WGS sequence"/>
</dbReference>
<dbReference type="EMBL" id="JH001318">
    <property type="protein sequence ID" value="EGW05722.1"/>
    <property type="molecule type" value="Genomic_DNA"/>
</dbReference>
<accession>G3I5S8</accession>
<dbReference type="AlphaFoldDB" id="G3I5S8"/>
<feature type="signal peptide" evidence="1">
    <location>
        <begin position="1"/>
        <end position="20"/>
    </location>
</feature>
<proteinExistence type="predicted"/>
<organism evidence="2 3">
    <name type="scientific">Cricetulus griseus</name>
    <name type="common">Chinese hamster</name>
    <name type="synonym">Cricetulus barabensis griseus</name>
    <dbReference type="NCBI Taxonomy" id="10029"/>
    <lineage>
        <taxon>Eukaryota</taxon>
        <taxon>Metazoa</taxon>
        <taxon>Chordata</taxon>
        <taxon>Craniata</taxon>
        <taxon>Vertebrata</taxon>
        <taxon>Euteleostomi</taxon>
        <taxon>Mammalia</taxon>
        <taxon>Eutheria</taxon>
        <taxon>Euarchontoglires</taxon>
        <taxon>Glires</taxon>
        <taxon>Rodentia</taxon>
        <taxon>Myomorpha</taxon>
        <taxon>Muroidea</taxon>
        <taxon>Cricetidae</taxon>
        <taxon>Cricetinae</taxon>
        <taxon>Cricetulus</taxon>
    </lineage>
</organism>
<keyword evidence="1" id="KW-0732">Signal</keyword>
<name>G3I5S8_CRIGR</name>
<gene>
    <name evidence="2" type="ORF">I79_018835</name>
</gene>